<dbReference type="Proteomes" id="UP000283497">
    <property type="component" value="Unassembled WGS sequence"/>
</dbReference>
<dbReference type="SUPFAM" id="SSF52821">
    <property type="entry name" value="Rhodanese/Cell cycle control phosphatase"/>
    <property type="match status" value="1"/>
</dbReference>
<evidence type="ECO:0000259" key="1">
    <source>
        <dbReference type="PROSITE" id="PS50206"/>
    </source>
</evidence>
<feature type="domain" description="Rhodanese" evidence="1">
    <location>
        <begin position="46"/>
        <end position="141"/>
    </location>
</feature>
<name>A0A374NW59_9FIRM</name>
<dbReference type="EMBL" id="QSOE01000002">
    <property type="protein sequence ID" value="RGI92558.1"/>
    <property type="molecule type" value="Genomic_DNA"/>
</dbReference>
<evidence type="ECO:0000313" key="4">
    <source>
        <dbReference type="Proteomes" id="UP000262524"/>
    </source>
</evidence>
<dbReference type="SMART" id="SM00450">
    <property type="entry name" value="RHOD"/>
    <property type="match status" value="1"/>
</dbReference>
<proteinExistence type="predicted"/>
<dbReference type="Proteomes" id="UP000262524">
    <property type="component" value="Unassembled WGS sequence"/>
</dbReference>
<dbReference type="InterPro" id="IPR050229">
    <property type="entry name" value="GlpE_sulfurtransferase"/>
</dbReference>
<dbReference type="AlphaFoldDB" id="A0A374NW59"/>
<dbReference type="Pfam" id="PF00581">
    <property type="entry name" value="Rhodanese"/>
    <property type="match status" value="1"/>
</dbReference>
<organism evidence="2 4">
    <name type="scientific">Anaerobutyricum hallii</name>
    <dbReference type="NCBI Taxonomy" id="39488"/>
    <lineage>
        <taxon>Bacteria</taxon>
        <taxon>Bacillati</taxon>
        <taxon>Bacillota</taxon>
        <taxon>Clostridia</taxon>
        <taxon>Lachnospirales</taxon>
        <taxon>Lachnospiraceae</taxon>
        <taxon>Anaerobutyricum</taxon>
    </lineage>
</organism>
<evidence type="ECO:0000313" key="3">
    <source>
        <dbReference type="EMBL" id="RHK41658.1"/>
    </source>
</evidence>
<dbReference type="PROSITE" id="PS50206">
    <property type="entry name" value="RHODANESE_3"/>
    <property type="match status" value="1"/>
</dbReference>
<dbReference type="CDD" id="cd00158">
    <property type="entry name" value="RHOD"/>
    <property type="match status" value="1"/>
</dbReference>
<dbReference type="InterPro" id="IPR036873">
    <property type="entry name" value="Rhodanese-like_dom_sf"/>
</dbReference>
<comment type="caution">
    <text evidence="2">The sequence shown here is derived from an EMBL/GenBank/DDBJ whole genome shotgun (WGS) entry which is preliminary data.</text>
</comment>
<protein>
    <submittedName>
        <fullName evidence="2">Rhodanese-like domain-containing protein</fullName>
    </submittedName>
</protein>
<dbReference type="EMBL" id="QRNJ01000004">
    <property type="protein sequence ID" value="RHK41658.1"/>
    <property type="molecule type" value="Genomic_DNA"/>
</dbReference>
<dbReference type="Gene3D" id="3.40.250.10">
    <property type="entry name" value="Rhodanese-like domain"/>
    <property type="match status" value="1"/>
</dbReference>
<dbReference type="InterPro" id="IPR001763">
    <property type="entry name" value="Rhodanese-like_dom"/>
</dbReference>
<accession>A0A374NW59</accession>
<dbReference type="PANTHER" id="PTHR43031:SF1">
    <property type="entry name" value="PYRIDINE NUCLEOTIDE-DISULPHIDE OXIDOREDUCTASE"/>
    <property type="match status" value="1"/>
</dbReference>
<sequence length="151" mass="17535">MLFFLLHWASLCHTFRENQHILIQRKEEVSIMFDLISISEAIKRSYDSEGLLVDVRSEEVFKKGHLPMAVNLPFEEIMDEKFDIEAIEKDFNIEKEQPVFLYCDTGSTSMLAAKKLDSVGIHAYSVVGGIMFYKGYLEKEKNDLWTMVRTS</sequence>
<reference evidence="4 5" key="1">
    <citation type="submission" date="2018-08" db="EMBL/GenBank/DDBJ databases">
        <title>A genome reference for cultivated species of the human gut microbiota.</title>
        <authorList>
            <person name="Zou Y."/>
            <person name="Xue W."/>
            <person name="Luo G."/>
        </authorList>
    </citation>
    <scope>NUCLEOTIDE SEQUENCE [LARGE SCALE GENOMIC DNA]</scope>
    <source>
        <strain evidence="3 5">AF45-14BH</strain>
        <strain evidence="2 4">TM10-1AC</strain>
    </source>
</reference>
<gene>
    <name evidence="3" type="ORF">DW068_01960</name>
    <name evidence="2" type="ORF">DXD91_00790</name>
</gene>
<dbReference type="PANTHER" id="PTHR43031">
    <property type="entry name" value="FAD-DEPENDENT OXIDOREDUCTASE"/>
    <property type="match status" value="1"/>
</dbReference>
<evidence type="ECO:0000313" key="2">
    <source>
        <dbReference type="EMBL" id="RGI92558.1"/>
    </source>
</evidence>
<evidence type="ECO:0000313" key="5">
    <source>
        <dbReference type="Proteomes" id="UP000283497"/>
    </source>
</evidence>